<evidence type="ECO:0000256" key="4">
    <source>
        <dbReference type="ARBA" id="ARBA00023163"/>
    </source>
</evidence>
<dbReference type="InterPro" id="IPR013325">
    <property type="entry name" value="RNA_pol_sigma_r2"/>
</dbReference>
<dbReference type="GO" id="GO:0003677">
    <property type="term" value="F:DNA binding"/>
    <property type="evidence" value="ECO:0007669"/>
    <property type="project" value="InterPro"/>
</dbReference>
<dbReference type="EMBL" id="BONH01000017">
    <property type="protein sequence ID" value="GIF98836.1"/>
    <property type="molecule type" value="Genomic_DNA"/>
</dbReference>
<dbReference type="RefSeq" id="WP_191837442.1">
    <property type="nucleotide sequence ID" value="NZ_BONH01000017.1"/>
</dbReference>
<proteinExistence type="inferred from homology"/>
<dbReference type="SUPFAM" id="SSF88946">
    <property type="entry name" value="Sigma2 domain of RNA polymerase sigma factors"/>
    <property type="match status" value="1"/>
</dbReference>
<dbReference type="InterPro" id="IPR013324">
    <property type="entry name" value="RNA_pol_sigma_r3/r4-like"/>
</dbReference>
<evidence type="ECO:0000256" key="1">
    <source>
        <dbReference type="ARBA" id="ARBA00010641"/>
    </source>
</evidence>
<dbReference type="InterPro" id="IPR013249">
    <property type="entry name" value="RNA_pol_sigma70_r4_t2"/>
</dbReference>
<dbReference type="Pfam" id="PF04542">
    <property type="entry name" value="Sigma70_r2"/>
    <property type="match status" value="1"/>
</dbReference>
<dbReference type="Pfam" id="PF08281">
    <property type="entry name" value="Sigma70_r4_2"/>
    <property type="match status" value="1"/>
</dbReference>
<feature type="region of interest" description="Disordered" evidence="5">
    <location>
        <begin position="164"/>
        <end position="187"/>
    </location>
</feature>
<protein>
    <submittedName>
        <fullName evidence="8">Siderophore-interacting protein</fullName>
    </submittedName>
</protein>
<keyword evidence="9" id="KW-1185">Reference proteome</keyword>
<evidence type="ECO:0000259" key="7">
    <source>
        <dbReference type="Pfam" id="PF08281"/>
    </source>
</evidence>
<evidence type="ECO:0000259" key="6">
    <source>
        <dbReference type="Pfam" id="PF04542"/>
    </source>
</evidence>
<dbReference type="Gene3D" id="1.10.10.10">
    <property type="entry name" value="Winged helix-like DNA-binding domain superfamily/Winged helix DNA-binding domain"/>
    <property type="match status" value="1"/>
</dbReference>
<evidence type="ECO:0000256" key="3">
    <source>
        <dbReference type="ARBA" id="ARBA00023082"/>
    </source>
</evidence>
<evidence type="ECO:0000313" key="8">
    <source>
        <dbReference type="EMBL" id="GIF98836.1"/>
    </source>
</evidence>
<dbReference type="PANTHER" id="PTHR43133:SF25">
    <property type="entry name" value="RNA POLYMERASE SIGMA FACTOR RFAY-RELATED"/>
    <property type="match status" value="1"/>
</dbReference>
<sequence length="187" mass="20369">MTHSAQRARFTALFDRHRRQVYAYAVSRAGRGAADDIVNDTFLVAWRRLDAVPADPLPWLLGVARNVVHEQHRAEARQLSLLSQAKAAVEGDVAEVVAERSATLAALDALGDADRELLTLVAWHGLSARDAAKVLGCATATFFVRLHRARNRFDNALAAQSAMAARTPSAHRRSADESPSPRVAADR</sequence>
<dbReference type="NCBIfam" id="TIGR02937">
    <property type="entry name" value="sigma70-ECF"/>
    <property type="match status" value="1"/>
</dbReference>
<dbReference type="GO" id="GO:0016987">
    <property type="term" value="F:sigma factor activity"/>
    <property type="evidence" value="ECO:0007669"/>
    <property type="project" value="UniProtKB-KW"/>
</dbReference>
<dbReference type="Gene3D" id="1.10.1740.10">
    <property type="match status" value="1"/>
</dbReference>
<feature type="domain" description="RNA polymerase sigma-70 region 2" evidence="6">
    <location>
        <begin position="13"/>
        <end position="77"/>
    </location>
</feature>
<dbReference type="PANTHER" id="PTHR43133">
    <property type="entry name" value="RNA POLYMERASE ECF-TYPE SIGMA FACTO"/>
    <property type="match status" value="1"/>
</dbReference>
<gene>
    <name evidence="8" type="ORF">Cci01nite_39300</name>
</gene>
<dbReference type="InterPro" id="IPR014284">
    <property type="entry name" value="RNA_pol_sigma-70_dom"/>
</dbReference>
<keyword evidence="3" id="KW-0731">Sigma factor</keyword>
<dbReference type="InterPro" id="IPR039425">
    <property type="entry name" value="RNA_pol_sigma-70-like"/>
</dbReference>
<dbReference type="GO" id="GO:0006352">
    <property type="term" value="P:DNA-templated transcription initiation"/>
    <property type="evidence" value="ECO:0007669"/>
    <property type="project" value="InterPro"/>
</dbReference>
<dbReference type="InterPro" id="IPR036388">
    <property type="entry name" value="WH-like_DNA-bd_sf"/>
</dbReference>
<dbReference type="SUPFAM" id="SSF88659">
    <property type="entry name" value="Sigma3 and sigma4 domains of RNA polymerase sigma factors"/>
    <property type="match status" value="1"/>
</dbReference>
<dbReference type="InterPro" id="IPR007627">
    <property type="entry name" value="RNA_pol_sigma70_r2"/>
</dbReference>
<dbReference type="Proteomes" id="UP000659904">
    <property type="component" value="Unassembled WGS sequence"/>
</dbReference>
<evidence type="ECO:0000256" key="5">
    <source>
        <dbReference type="SAM" id="MobiDB-lite"/>
    </source>
</evidence>
<keyword evidence="4" id="KW-0804">Transcription</keyword>
<dbReference type="AlphaFoldDB" id="A0A8J3KF12"/>
<organism evidence="8 9">
    <name type="scientific">Catellatospora citrea</name>
    <dbReference type="NCBI Taxonomy" id="53366"/>
    <lineage>
        <taxon>Bacteria</taxon>
        <taxon>Bacillati</taxon>
        <taxon>Actinomycetota</taxon>
        <taxon>Actinomycetes</taxon>
        <taxon>Micromonosporales</taxon>
        <taxon>Micromonosporaceae</taxon>
        <taxon>Catellatospora</taxon>
    </lineage>
</organism>
<reference evidence="8 9" key="1">
    <citation type="submission" date="2021-01" db="EMBL/GenBank/DDBJ databases">
        <title>Whole genome shotgun sequence of Catellatospora citrea NBRC 14495.</title>
        <authorList>
            <person name="Komaki H."/>
            <person name="Tamura T."/>
        </authorList>
    </citation>
    <scope>NUCLEOTIDE SEQUENCE [LARGE SCALE GENOMIC DNA]</scope>
    <source>
        <strain evidence="8 9">NBRC 14495</strain>
    </source>
</reference>
<comment type="caution">
    <text evidence="8">The sequence shown here is derived from an EMBL/GenBank/DDBJ whole genome shotgun (WGS) entry which is preliminary data.</text>
</comment>
<evidence type="ECO:0000256" key="2">
    <source>
        <dbReference type="ARBA" id="ARBA00023015"/>
    </source>
</evidence>
<evidence type="ECO:0000313" key="9">
    <source>
        <dbReference type="Proteomes" id="UP000659904"/>
    </source>
</evidence>
<keyword evidence="2" id="KW-0805">Transcription regulation</keyword>
<comment type="similarity">
    <text evidence="1">Belongs to the sigma-70 factor family. ECF subfamily.</text>
</comment>
<name>A0A8J3KF12_9ACTN</name>
<accession>A0A8J3KF12</accession>
<feature type="domain" description="RNA polymerase sigma factor 70 region 4 type 2" evidence="7">
    <location>
        <begin position="104"/>
        <end position="152"/>
    </location>
</feature>